<dbReference type="Proteomes" id="UP001148786">
    <property type="component" value="Unassembled WGS sequence"/>
</dbReference>
<comment type="caution">
    <text evidence="4">The sequence shown here is derived from an EMBL/GenBank/DDBJ whole genome shotgun (WGS) entry which is preliminary data.</text>
</comment>
<organism evidence="4 5">
    <name type="scientific">Agrocybe chaxingu</name>
    <dbReference type="NCBI Taxonomy" id="84603"/>
    <lineage>
        <taxon>Eukaryota</taxon>
        <taxon>Fungi</taxon>
        <taxon>Dikarya</taxon>
        <taxon>Basidiomycota</taxon>
        <taxon>Agaricomycotina</taxon>
        <taxon>Agaricomycetes</taxon>
        <taxon>Agaricomycetidae</taxon>
        <taxon>Agaricales</taxon>
        <taxon>Agaricineae</taxon>
        <taxon>Strophariaceae</taxon>
        <taxon>Agrocybe</taxon>
    </lineage>
</organism>
<dbReference type="InterPro" id="IPR045151">
    <property type="entry name" value="DCAF8"/>
</dbReference>
<dbReference type="EMBL" id="JANKHO010001551">
    <property type="protein sequence ID" value="KAJ3500742.1"/>
    <property type="molecule type" value="Genomic_DNA"/>
</dbReference>
<sequence length="371" mass="41421">MFFGFKRIFKYGKAHDSYQLVKMLKGHGAAINTLAFNSAGTLLASGGDDEEVRLWDLAKGQQCQTLVDLNHRWGQITRIAFLYPDGSYMGGEKMLDFQQISSTRVSSPGDSVEHFFESGNLVQLWGEELSETIPRAVIFVDKGKTLVTFAMESRNVVDKDAETAAQKSTRVLSSCIGGMSVCPTTGNYIVDNMKTGFDVYTPNRTAPTRSFYVANTRKFVKQGVFSERGKIAVCGSDHGNAYIFGMNSAEPQQVLRHGKKIEMIQAVERRRGGKYEVCIWEKALQNGSALRERHQTVSLMTILNILFIIVLSWMTADTWLPPVADKISSIAMQASHMLDVHDNGQPSMPEDVQKILAEMDEETLRKVLQIK</sequence>
<dbReference type="PANTHER" id="PTHR15574">
    <property type="entry name" value="WD REPEAT DOMAIN-CONTAINING FAMILY"/>
    <property type="match status" value="1"/>
</dbReference>
<keyword evidence="5" id="KW-1185">Reference proteome</keyword>
<keyword evidence="2" id="KW-0677">Repeat</keyword>
<dbReference type="InterPro" id="IPR036322">
    <property type="entry name" value="WD40_repeat_dom_sf"/>
</dbReference>
<dbReference type="PROSITE" id="PS50082">
    <property type="entry name" value="WD_REPEATS_2"/>
    <property type="match status" value="1"/>
</dbReference>
<dbReference type="AlphaFoldDB" id="A0A9W8MR03"/>
<dbReference type="SMART" id="SM00320">
    <property type="entry name" value="WD40"/>
    <property type="match status" value="1"/>
</dbReference>
<protein>
    <submittedName>
        <fullName evidence="4">Uncharacterized protein</fullName>
    </submittedName>
</protein>
<reference evidence="4" key="1">
    <citation type="submission" date="2022-07" db="EMBL/GenBank/DDBJ databases">
        <title>Genome Sequence of Agrocybe chaxingu.</title>
        <authorList>
            <person name="Buettner E."/>
        </authorList>
    </citation>
    <scope>NUCLEOTIDE SEQUENCE</scope>
    <source>
        <strain evidence="4">MP-N11</strain>
    </source>
</reference>
<dbReference type="Gene3D" id="2.130.10.10">
    <property type="entry name" value="YVTN repeat-like/Quinoprotein amine dehydrogenase"/>
    <property type="match status" value="1"/>
</dbReference>
<dbReference type="PROSITE" id="PS50294">
    <property type="entry name" value="WD_REPEATS_REGION"/>
    <property type="match status" value="1"/>
</dbReference>
<dbReference type="InterPro" id="IPR015943">
    <property type="entry name" value="WD40/YVTN_repeat-like_dom_sf"/>
</dbReference>
<dbReference type="InterPro" id="IPR001680">
    <property type="entry name" value="WD40_rpt"/>
</dbReference>
<evidence type="ECO:0000313" key="5">
    <source>
        <dbReference type="Proteomes" id="UP001148786"/>
    </source>
</evidence>
<feature type="repeat" description="WD" evidence="3">
    <location>
        <begin position="24"/>
        <end position="65"/>
    </location>
</feature>
<evidence type="ECO:0000313" key="4">
    <source>
        <dbReference type="EMBL" id="KAJ3500742.1"/>
    </source>
</evidence>
<dbReference type="GO" id="GO:0005737">
    <property type="term" value="C:cytoplasm"/>
    <property type="evidence" value="ECO:0007669"/>
    <property type="project" value="TreeGrafter"/>
</dbReference>
<evidence type="ECO:0000256" key="2">
    <source>
        <dbReference type="ARBA" id="ARBA00022737"/>
    </source>
</evidence>
<dbReference type="SUPFAM" id="SSF50978">
    <property type="entry name" value="WD40 repeat-like"/>
    <property type="match status" value="1"/>
</dbReference>
<dbReference type="OrthoDB" id="3238562at2759"/>
<accession>A0A9W8MR03</accession>
<dbReference type="Pfam" id="PF00400">
    <property type="entry name" value="WD40"/>
    <property type="match status" value="1"/>
</dbReference>
<keyword evidence="1 3" id="KW-0853">WD repeat</keyword>
<dbReference type="GO" id="GO:0080008">
    <property type="term" value="C:Cul4-RING E3 ubiquitin ligase complex"/>
    <property type="evidence" value="ECO:0007669"/>
    <property type="project" value="TreeGrafter"/>
</dbReference>
<proteinExistence type="predicted"/>
<name>A0A9W8MR03_9AGAR</name>
<evidence type="ECO:0000256" key="3">
    <source>
        <dbReference type="PROSITE-ProRule" id="PRU00221"/>
    </source>
</evidence>
<dbReference type="InterPro" id="IPR019775">
    <property type="entry name" value="WD40_repeat_CS"/>
</dbReference>
<evidence type="ECO:0000256" key="1">
    <source>
        <dbReference type="ARBA" id="ARBA00022574"/>
    </source>
</evidence>
<dbReference type="PROSITE" id="PS00678">
    <property type="entry name" value="WD_REPEATS_1"/>
    <property type="match status" value="1"/>
</dbReference>
<gene>
    <name evidence="4" type="ORF">NLJ89_g9654</name>
</gene>